<dbReference type="EMBL" id="JANPWB010000016">
    <property type="protein sequence ID" value="KAJ1081123.1"/>
    <property type="molecule type" value="Genomic_DNA"/>
</dbReference>
<keyword evidence="3" id="KW-1185">Reference proteome</keyword>
<feature type="compositionally biased region" description="Basic and acidic residues" evidence="1">
    <location>
        <begin position="158"/>
        <end position="168"/>
    </location>
</feature>
<organism evidence="2 3">
    <name type="scientific">Pleurodeles waltl</name>
    <name type="common">Iberian ribbed newt</name>
    <dbReference type="NCBI Taxonomy" id="8319"/>
    <lineage>
        <taxon>Eukaryota</taxon>
        <taxon>Metazoa</taxon>
        <taxon>Chordata</taxon>
        <taxon>Craniata</taxon>
        <taxon>Vertebrata</taxon>
        <taxon>Euteleostomi</taxon>
        <taxon>Amphibia</taxon>
        <taxon>Batrachia</taxon>
        <taxon>Caudata</taxon>
        <taxon>Salamandroidea</taxon>
        <taxon>Salamandridae</taxon>
        <taxon>Pleurodelinae</taxon>
        <taxon>Pleurodeles</taxon>
    </lineage>
</organism>
<reference evidence="2" key="1">
    <citation type="journal article" date="2022" name="bioRxiv">
        <title>Sequencing and chromosome-scale assembly of the giantPleurodeles waltlgenome.</title>
        <authorList>
            <person name="Brown T."/>
            <person name="Elewa A."/>
            <person name="Iarovenko S."/>
            <person name="Subramanian E."/>
            <person name="Araus A.J."/>
            <person name="Petzold A."/>
            <person name="Susuki M."/>
            <person name="Suzuki K.-i.T."/>
            <person name="Hayashi T."/>
            <person name="Toyoda A."/>
            <person name="Oliveira C."/>
            <person name="Osipova E."/>
            <person name="Leigh N.D."/>
            <person name="Simon A."/>
            <person name="Yun M.H."/>
        </authorList>
    </citation>
    <scope>NUCLEOTIDE SEQUENCE</scope>
    <source>
        <strain evidence="2">20211129_DDA</strain>
        <tissue evidence="2">Liver</tissue>
    </source>
</reference>
<gene>
    <name evidence="2" type="ORF">NDU88_001307</name>
</gene>
<name>A0AAV7KVZ5_PLEWA</name>
<protein>
    <submittedName>
        <fullName evidence="2">Uncharacterized protein</fullName>
    </submittedName>
</protein>
<dbReference type="Proteomes" id="UP001066276">
    <property type="component" value="Chromosome 12"/>
</dbReference>
<dbReference type="AlphaFoldDB" id="A0AAV7KVZ5"/>
<feature type="compositionally biased region" description="Low complexity" evidence="1">
    <location>
        <begin position="61"/>
        <end position="78"/>
    </location>
</feature>
<proteinExistence type="predicted"/>
<feature type="region of interest" description="Disordered" evidence="1">
    <location>
        <begin position="61"/>
        <end position="97"/>
    </location>
</feature>
<evidence type="ECO:0000313" key="3">
    <source>
        <dbReference type="Proteomes" id="UP001066276"/>
    </source>
</evidence>
<evidence type="ECO:0000313" key="2">
    <source>
        <dbReference type="EMBL" id="KAJ1081123.1"/>
    </source>
</evidence>
<feature type="region of interest" description="Disordered" evidence="1">
    <location>
        <begin position="120"/>
        <end position="168"/>
    </location>
</feature>
<accession>A0AAV7KVZ5</accession>
<sequence length="210" mass="22950">MRNIGSPNSCVLPFMWLYLLSFQKHYDERKINSKAIVFLLLCTRKLRVRIRFASPVDEMWSPRSARNARSSPAESAPRGLHAAAATGNPGVRAADGALPLGNELDGKGCRVHELTSSQSQYTATADESLSGAPLHPSLSRPVLRRGQRSPARAVPPRRAPDRVERSQSPEDETFLSFLYFGGLISSSGPCLGTLHRRAFKADSQPAKGVL</sequence>
<evidence type="ECO:0000256" key="1">
    <source>
        <dbReference type="SAM" id="MobiDB-lite"/>
    </source>
</evidence>
<comment type="caution">
    <text evidence="2">The sequence shown here is derived from an EMBL/GenBank/DDBJ whole genome shotgun (WGS) entry which is preliminary data.</text>
</comment>